<dbReference type="Proteomes" id="UP001295469">
    <property type="component" value="Chromosome C07"/>
</dbReference>
<organism evidence="1">
    <name type="scientific">Brassica napus</name>
    <name type="common">Rape</name>
    <dbReference type="NCBI Taxonomy" id="3708"/>
    <lineage>
        <taxon>Eukaryota</taxon>
        <taxon>Viridiplantae</taxon>
        <taxon>Streptophyta</taxon>
        <taxon>Embryophyta</taxon>
        <taxon>Tracheophyta</taxon>
        <taxon>Spermatophyta</taxon>
        <taxon>Magnoliopsida</taxon>
        <taxon>eudicotyledons</taxon>
        <taxon>Gunneridae</taxon>
        <taxon>Pentapetalae</taxon>
        <taxon>rosids</taxon>
        <taxon>malvids</taxon>
        <taxon>Brassicales</taxon>
        <taxon>Brassicaceae</taxon>
        <taxon>Brassiceae</taxon>
        <taxon>Brassica</taxon>
    </lineage>
</organism>
<dbReference type="AlphaFoldDB" id="A0A816MGY5"/>
<proteinExistence type="predicted"/>
<evidence type="ECO:0000313" key="1">
    <source>
        <dbReference type="EMBL" id="CAF1995353.1"/>
    </source>
</evidence>
<name>A0A816MGY5_BRANA</name>
<reference evidence="1" key="1">
    <citation type="submission" date="2021-01" db="EMBL/GenBank/DDBJ databases">
        <authorList>
            <consortium name="Genoscope - CEA"/>
            <person name="William W."/>
        </authorList>
    </citation>
    <scope>NUCLEOTIDE SEQUENCE</scope>
</reference>
<dbReference type="EMBL" id="HG994371">
    <property type="protein sequence ID" value="CAF1995353.1"/>
    <property type="molecule type" value="Genomic_DNA"/>
</dbReference>
<gene>
    <name evidence="1" type="ORF">DARMORV10_C07P30600.1</name>
</gene>
<sequence>MLLTFMVLVWRKMTSDQSQELRTPMDENDVGGKMSCRFCCYLWEAWKQWIMQLISSFICKAEVLFNVLYCFYKVTKQDSMNSVVFFLRMKL</sequence>
<accession>A0A816MGY5</accession>
<protein>
    <submittedName>
        <fullName evidence="1">(rape) hypothetical protein</fullName>
    </submittedName>
</protein>